<dbReference type="Proteomes" id="UP000765509">
    <property type="component" value="Unassembled WGS sequence"/>
</dbReference>
<evidence type="ECO:0000313" key="1">
    <source>
        <dbReference type="EMBL" id="MBW0483743.1"/>
    </source>
</evidence>
<accession>A0A9Q3GXB0</accession>
<name>A0A9Q3GXB0_9BASI</name>
<gene>
    <name evidence="1" type="ORF">O181_023458</name>
</gene>
<reference evidence="1" key="1">
    <citation type="submission" date="2021-03" db="EMBL/GenBank/DDBJ databases">
        <title>Draft genome sequence of rust myrtle Austropuccinia psidii MF-1, a brazilian biotype.</title>
        <authorList>
            <person name="Quecine M.C."/>
            <person name="Pachon D.M.R."/>
            <person name="Bonatelli M.L."/>
            <person name="Correr F.H."/>
            <person name="Franceschini L.M."/>
            <person name="Leite T.F."/>
            <person name="Margarido G.R.A."/>
            <person name="Almeida C.A."/>
            <person name="Ferrarezi J.A."/>
            <person name="Labate C.A."/>
        </authorList>
    </citation>
    <scope>NUCLEOTIDE SEQUENCE</scope>
    <source>
        <strain evidence="1">MF-1</strain>
    </source>
</reference>
<dbReference type="EMBL" id="AVOT02007363">
    <property type="protein sequence ID" value="MBW0483743.1"/>
    <property type="molecule type" value="Genomic_DNA"/>
</dbReference>
<sequence>MELCTCPKCRQNTITDAEGHTHHGLFVHRTTRGRHWAKFLKQEDDEISQMNQKNSLKSIQQKIISSTQKEKKSTSYSDDENESLPERRTEYEIICLIMCFIMWLHLVCGLSKLNCKRVRDDLVEIILSVSGRFGFDFQFVSSTPHDVRTMNKGLNLEASFERYVFCLKCFSLYDIETAPDDCGYQAVSKSQPCGAELFK</sequence>
<protein>
    <submittedName>
        <fullName evidence="1">Uncharacterized protein</fullName>
    </submittedName>
</protein>
<dbReference type="AlphaFoldDB" id="A0A9Q3GXB0"/>
<organism evidence="1 2">
    <name type="scientific">Austropuccinia psidii MF-1</name>
    <dbReference type="NCBI Taxonomy" id="1389203"/>
    <lineage>
        <taxon>Eukaryota</taxon>
        <taxon>Fungi</taxon>
        <taxon>Dikarya</taxon>
        <taxon>Basidiomycota</taxon>
        <taxon>Pucciniomycotina</taxon>
        <taxon>Pucciniomycetes</taxon>
        <taxon>Pucciniales</taxon>
        <taxon>Sphaerophragmiaceae</taxon>
        <taxon>Austropuccinia</taxon>
    </lineage>
</organism>
<evidence type="ECO:0000313" key="2">
    <source>
        <dbReference type="Proteomes" id="UP000765509"/>
    </source>
</evidence>
<proteinExistence type="predicted"/>
<dbReference type="OrthoDB" id="3248986at2759"/>
<keyword evidence="2" id="KW-1185">Reference proteome</keyword>
<comment type="caution">
    <text evidence="1">The sequence shown here is derived from an EMBL/GenBank/DDBJ whole genome shotgun (WGS) entry which is preliminary data.</text>
</comment>